<protein>
    <submittedName>
        <fullName evidence="5">Ribonuclease H2 subunit B</fullName>
    </submittedName>
</protein>
<feature type="domain" description="Ribonuclease H2 subunit B wHTH" evidence="4">
    <location>
        <begin position="33"/>
        <end position="179"/>
    </location>
</feature>
<dbReference type="GO" id="GO:0005654">
    <property type="term" value="C:nucleoplasm"/>
    <property type="evidence" value="ECO:0007669"/>
    <property type="project" value="TreeGrafter"/>
</dbReference>
<feature type="compositionally biased region" description="Polar residues" evidence="3">
    <location>
        <begin position="223"/>
        <end position="240"/>
    </location>
</feature>
<feature type="non-terminal residue" evidence="5">
    <location>
        <position position="1"/>
    </location>
</feature>
<name>A0A5J4NL32_9TREM</name>
<evidence type="ECO:0000259" key="4">
    <source>
        <dbReference type="Pfam" id="PF09468"/>
    </source>
</evidence>
<evidence type="ECO:0000313" key="6">
    <source>
        <dbReference type="Proteomes" id="UP000324629"/>
    </source>
</evidence>
<dbReference type="Proteomes" id="UP000324629">
    <property type="component" value="Unassembled WGS sequence"/>
</dbReference>
<evidence type="ECO:0000256" key="2">
    <source>
        <dbReference type="ARBA" id="ARBA00011277"/>
    </source>
</evidence>
<evidence type="ECO:0000256" key="1">
    <source>
        <dbReference type="ARBA" id="ARBA00009823"/>
    </source>
</evidence>
<comment type="caution">
    <text evidence="5">The sequence shown here is derived from an EMBL/GenBank/DDBJ whole genome shotgun (WGS) entry which is preliminary data.</text>
</comment>
<organism evidence="5 6">
    <name type="scientific">Paragonimus westermani</name>
    <dbReference type="NCBI Taxonomy" id="34504"/>
    <lineage>
        <taxon>Eukaryota</taxon>
        <taxon>Metazoa</taxon>
        <taxon>Spiralia</taxon>
        <taxon>Lophotrochozoa</taxon>
        <taxon>Platyhelminthes</taxon>
        <taxon>Trematoda</taxon>
        <taxon>Digenea</taxon>
        <taxon>Plagiorchiida</taxon>
        <taxon>Troglotremata</taxon>
        <taxon>Troglotrematidae</taxon>
        <taxon>Paragonimus</taxon>
    </lineage>
</organism>
<dbReference type="GO" id="GO:0032299">
    <property type="term" value="C:ribonuclease H2 complex"/>
    <property type="evidence" value="ECO:0007669"/>
    <property type="project" value="InterPro"/>
</dbReference>
<dbReference type="Gene3D" id="1.10.20.120">
    <property type="match status" value="1"/>
</dbReference>
<accession>A0A5J4NL32</accession>
<comment type="similarity">
    <text evidence="1">Belongs to the RNase H2 subunit B family.</text>
</comment>
<dbReference type="AlphaFoldDB" id="A0A5J4NL32"/>
<evidence type="ECO:0000313" key="5">
    <source>
        <dbReference type="EMBL" id="KAA3676287.1"/>
    </source>
</evidence>
<comment type="subunit">
    <text evidence="2">The RNase H2 complex is a heterotrimer composed of the catalytic subunit RNASEH2A and the non-catalytic subunits RNASEH2B and RNASEH2C.</text>
</comment>
<keyword evidence="6" id="KW-1185">Reference proteome</keyword>
<dbReference type="PANTHER" id="PTHR13383:SF11">
    <property type="entry name" value="RIBONUCLEASE H2 SUBUNIT B"/>
    <property type="match status" value="1"/>
</dbReference>
<feature type="region of interest" description="Disordered" evidence="3">
    <location>
        <begin position="221"/>
        <end position="246"/>
    </location>
</feature>
<dbReference type="InterPro" id="IPR019024">
    <property type="entry name" value="RNase_H2_suB_wHTH"/>
</dbReference>
<evidence type="ECO:0000256" key="3">
    <source>
        <dbReference type="SAM" id="MobiDB-lite"/>
    </source>
</evidence>
<dbReference type="GO" id="GO:0006401">
    <property type="term" value="P:RNA catabolic process"/>
    <property type="evidence" value="ECO:0007669"/>
    <property type="project" value="TreeGrafter"/>
</dbReference>
<proteinExistence type="inferred from homology"/>
<sequence length="264" mass="29034">KLVSAFGGCSLMRYAHPRSEGSLYLCTLFDPLFLFINLLMAKNRYTTLTSLLMDKASLSNLLSHQDLLEKRLDDICDTKTFREQKLYLYNSERTLTWLCGRVAQVATGISNLENHSAVQQVRQHVSFDGINVSVSVVPEFTADSSEAGLLLNTLSSDTCLRFAYQMIADYLPSALATTLADRLGFWVSGESNVGAISSGGVENINPTNLKAAPAQFVGAQPNEDYSNTLKTNDSTKSVDPTSAKKRRSVKGMQSLMNFFTRAST</sequence>
<dbReference type="EMBL" id="QNGE01002064">
    <property type="protein sequence ID" value="KAA3676287.1"/>
    <property type="molecule type" value="Genomic_DNA"/>
</dbReference>
<reference evidence="5 6" key="1">
    <citation type="journal article" date="2019" name="Gigascience">
        <title>Whole-genome sequence of the oriental lung fluke Paragonimus westermani.</title>
        <authorList>
            <person name="Oey H."/>
            <person name="Zakrzewski M."/>
            <person name="Narain K."/>
            <person name="Devi K.R."/>
            <person name="Agatsuma T."/>
            <person name="Nawaratna S."/>
            <person name="Gobert G.N."/>
            <person name="Jones M.K."/>
            <person name="Ragan M.A."/>
            <person name="McManus D.P."/>
            <person name="Krause L."/>
        </authorList>
    </citation>
    <scope>NUCLEOTIDE SEQUENCE [LARGE SCALE GENOMIC DNA]</scope>
    <source>
        <strain evidence="5 6">IND2009</strain>
    </source>
</reference>
<gene>
    <name evidence="5" type="ORF">DEA37_0002215</name>
</gene>
<dbReference type="Pfam" id="PF09468">
    <property type="entry name" value="RNase_H2-Ydr279"/>
    <property type="match status" value="1"/>
</dbReference>
<dbReference type="PANTHER" id="PTHR13383">
    <property type="entry name" value="RIBONUCLEASE H2 SUBUNIT B"/>
    <property type="match status" value="1"/>
</dbReference>
<dbReference type="InterPro" id="IPR040456">
    <property type="entry name" value="RNase_H2_suB"/>
</dbReference>